<dbReference type="EMBL" id="RKMF01000017">
    <property type="protein sequence ID" value="ROZ61877.1"/>
    <property type="molecule type" value="Genomic_DNA"/>
</dbReference>
<dbReference type="InterPro" id="IPR036286">
    <property type="entry name" value="LexA/Signal_pep-like_sf"/>
</dbReference>
<dbReference type="GO" id="GO:0009003">
    <property type="term" value="F:signal peptidase activity"/>
    <property type="evidence" value="ECO:0007669"/>
    <property type="project" value="UniProtKB-EC"/>
</dbReference>
<dbReference type="SUPFAM" id="SSF51306">
    <property type="entry name" value="LexA/Signal peptidase"/>
    <property type="match status" value="1"/>
</dbReference>
<evidence type="ECO:0000256" key="1">
    <source>
        <dbReference type="ARBA" id="ARBA00004401"/>
    </source>
</evidence>
<accession>A0A3N4A161</accession>
<dbReference type="Pfam" id="PF10502">
    <property type="entry name" value="Peptidase_S26"/>
    <property type="match status" value="1"/>
</dbReference>
<dbReference type="AlphaFoldDB" id="A0A3N4A161"/>
<evidence type="ECO:0000313" key="6">
    <source>
        <dbReference type="EMBL" id="ROZ61877.1"/>
    </source>
</evidence>
<comment type="caution">
    <text evidence="6">The sequence shown here is derived from an EMBL/GenBank/DDBJ whole genome shotgun (WGS) entry which is preliminary data.</text>
</comment>
<dbReference type="PANTHER" id="PTHR43390:SF1">
    <property type="entry name" value="CHLOROPLAST PROCESSING PEPTIDASE"/>
    <property type="match status" value="1"/>
</dbReference>
<dbReference type="GO" id="GO:0005886">
    <property type="term" value="C:plasma membrane"/>
    <property type="evidence" value="ECO:0007669"/>
    <property type="project" value="UniProtKB-SubCell"/>
</dbReference>
<name>A0A3N4A161_9MICC</name>
<evidence type="ECO:0000259" key="5">
    <source>
        <dbReference type="Pfam" id="PF10502"/>
    </source>
</evidence>
<dbReference type="Proteomes" id="UP000270616">
    <property type="component" value="Unassembled WGS sequence"/>
</dbReference>
<dbReference type="EC" id="3.4.21.89" evidence="4"/>
<reference evidence="6 7" key="1">
    <citation type="submission" date="2018-10" db="EMBL/GenBank/DDBJ databases">
        <title>Kocuria sp. M5W7-7, whole genome shotgun sequence.</title>
        <authorList>
            <person name="Tuo L."/>
        </authorList>
    </citation>
    <scope>NUCLEOTIDE SEQUENCE [LARGE SCALE GENOMIC DNA]</scope>
    <source>
        <strain evidence="6 7">M5W7-7</strain>
    </source>
</reference>
<dbReference type="PRINTS" id="PR00727">
    <property type="entry name" value="LEADERPTASE"/>
</dbReference>
<evidence type="ECO:0000256" key="4">
    <source>
        <dbReference type="RuleBase" id="RU362042"/>
    </source>
</evidence>
<comment type="similarity">
    <text evidence="2 4">Belongs to the peptidase S26 family.</text>
</comment>
<sequence length="178" mass="19226">MWVVDVYYVGSTSMQPTVEPGDRLLVTKTLDPDELDRGQLVVFDGRGSFAPLDEDPPLVNAAQQVGTWLGLRPSEDVFVKRVIGIPGDTVSCCNDDGRVLVNGEPLDEPYLYPGDSPSDTKFDVVVPEGRVWLLGDHRSVSVDSRSLLGAPGGGLVRADRVIGEPTAVLWPLGRTDPL</sequence>
<feature type="domain" description="Peptidase S26" evidence="5">
    <location>
        <begin position="3"/>
        <end position="170"/>
    </location>
</feature>
<dbReference type="NCBIfam" id="TIGR02227">
    <property type="entry name" value="sigpep_I_bact"/>
    <property type="match status" value="1"/>
</dbReference>
<dbReference type="InterPro" id="IPR019533">
    <property type="entry name" value="Peptidase_S26"/>
</dbReference>
<dbReference type="PANTHER" id="PTHR43390">
    <property type="entry name" value="SIGNAL PEPTIDASE I"/>
    <property type="match status" value="1"/>
</dbReference>
<feature type="active site" evidence="3">
    <location>
        <position position="13"/>
    </location>
</feature>
<keyword evidence="4 6" id="KW-0378">Hydrolase</keyword>
<dbReference type="InterPro" id="IPR000223">
    <property type="entry name" value="Pept_S26A_signal_pept_1"/>
</dbReference>
<dbReference type="Gene3D" id="2.10.109.10">
    <property type="entry name" value="Umud Fragment, subunit A"/>
    <property type="match status" value="1"/>
</dbReference>
<evidence type="ECO:0000256" key="2">
    <source>
        <dbReference type="ARBA" id="ARBA00009370"/>
    </source>
</evidence>
<protein>
    <recommendedName>
        <fullName evidence="4">Signal peptidase I</fullName>
        <ecNumber evidence="4">3.4.21.89</ecNumber>
    </recommendedName>
</protein>
<keyword evidence="4" id="KW-0645">Protease</keyword>
<comment type="catalytic activity">
    <reaction evidence="4">
        <text>Cleavage of hydrophobic, N-terminal signal or leader sequences from secreted and periplasmic proteins.</text>
        <dbReference type="EC" id="3.4.21.89"/>
    </reaction>
</comment>
<dbReference type="GO" id="GO:0006465">
    <property type="term" value="P:signal peptide processing"/>
    <property type="evidence" value="ECO:0007669"/>
    <property type="project" value="InterPro"/>
</dbReference>
<gene>
    <name evidence="6" type="primary">lepB</name>
    <name evidence="6" type="ORF">EDL96_12010</name>
</gene>
<evidence type="ECO:0000256" key="3">
    <source>
        <dbReference type="PIRSR" id="PIRSR600223-1"/>
    </source>
</evidence>
<dbReference type="GO" id="GO:0004252">
    <property type="term" value="F:serine-type endopeptidase activity"/>
    <property type="evidence" value="ECO:0007669"/>
    <property type="project" value="InterPro"/>
</dbReference>
<keyword evidence="7" id="KW-1185">Reference proteome</keyword>
<evidence type="ECO:0000313" key="7">
    <source>
        <dbReference type="Proteomes" id="UP000270616"/>
    </source>
</evidence>
<dbReference type="OrthoDB" id="9815782at2"/>
<dbReference type="CDD" id="cd06530">
    <property type="entry name" value="S26_SPase_I"/>
    <property type="match status" value="1"/>
</dbReference>
<proteinExistence type="inferred from homology"/>
<comment type="subcellular location">
    <subcellularLocation>
        <location evidence="1">Cell membrane</location>
        <topology evidence="1">Single-pass type II membrane protein</topology>
    </subcellularLocation>
    <subcellularLocation>
        <location evidence="4">Membrane</location>
        <topology evidence="4">Single-pass type II membrane protein</topology>
    </subcellularLocation>
</comment>
<organism evidence="6 7">
    <name type="scientific">Kocuria soli</name>
    <dbReference type="NCBI Taxonomy" id="2485125"/>
    <lineage>
        <taxon>Bacteria</taxon>
        <taxon>Bacillati</taxon>
        <taxon>Actinomycetota</taxon>
        <taxon>Actinomycetes</taxon>
        <taxon>Micrococcales</taxon>
        <taxon>Micrococcaceae</taxon>
        <taxon>Kocuria</taxon>
    </lineage>
</organism>
<feature type="active site" evidence="3">
    <location>
        <position position="80"/>
    </location>
</feature>